<proteinExistence type="predicted"/>
<evidence type="ECO:0000313" key="2">
    <source>
        <dbReference type="Proteomes" id="UP001520878"/>
    </source>
</evidence>
<dbReference type="EMBL" id="JAJEWP010000006">
    <property type="protein sequence ID" value="MCC2617974.1"/>
    <property type="molecule type" value="Genomic_DNA"/>
</dbReference>
<evidence type="ECO:0000313" key="1">
    <source>
        <dbReference type="EMBL" id="MCC2617974.1"/>
    </source>
</evidence>
<keyword evidence="2" id="KW-1185">Reference proteome</keyword>
<comment type="caution">
    <text evidence="1">The sequence shown here is derived from an EMBL/GenBank/DDBJ whole genome shotgun (WGS) entry which is preliminary data.</text>
</comment>
<dbReference type="Proteomes" id="UP001520878">
    <property type="component" value="Unassembled WGS sequence"/>
</dbReference>
<dbReference type="RefSeq" id="WP_229162416.1">
    <property type="nucleotide sequence ID" value="NZ_JAJEWP010000006.1"/>
</dbReference>
<name>A0ABS8GC39_9ALTE</name>
<reference evidence="1 2" key="1">
    <citation type="submission" date="2021-10" db="EMBL/GenBank/DDBJ databases">
        <title>Draft genome of Aestuariibacter halophilus JC2043.</title>
        <authorList>
            <person name="Emsley S.A."/>
            <person name="Pfannmuller K.M."/>
            <person name="Ushijima B."/>
            <person name="Saw J.H."/>
            <person name="Videau P."/>
        </authorList>
    </citation>
    <scope>NUCLEOTIDE SEQUENCE [LARGE SCALE GENOMIC DNA]</scope>
    <source>
        <strain evidence="1 2">JC2043</strain>
    </source>
</reference>
<organism evidence="1 2">
    <name type="scientific">Fluctibacter halophilus</name>
    <dbReference type="NCBI Taxonomy" id="226011"/>
    <lineage>
        <taxon>Bacteria</taxon>
        <taxon>Pseudomonadati</taxon>
        <taxon>Pseudomonadota</taxon>
        <taxon>Gammaproteobacteria</taxon>
        <taxon>Alteromonadales</taxon>
        <taxon>Alteromonadaceae</taxon>
        <taxon>Fluctibacter</taxon>
    </lineage>
</organism>
<sequence length="126" mass="14480">MNVAFCIVENIVWVRFSGHIDALDLIQLSADDNYLESLRKYRRVIFDYSQATSVNMGFEEIRQLSTITRVECNFTEHLHGAIVPLDDAGWIRAKRYAETVKPYGWEMVIVDSTEQAFEHLGARIPG</sequence>
<gene>
    <name evidence="1" type="ORF">LJ739_17100</name>
</gene>
<accession>A0ABS8GC39</accession>
<evidence type="ECO:0008006" key="3">
    <source>
        <dbReference type="Google" id="ProtNLM"/>
    </source>
</evidence>
<protein>
    <recommendedName>
        <fullName evidence="3">STAS domain-containing protein</fullName>
    </recommendedName>
</protein>